<comment type="subunit">
    <text evidence="8">Homodimer.</text>
</comment>
<dbReference type="CDD" id="cd00553">
    <property type="entry name" value="NAD_synthase"/>
    <property type="match status" value="1"/>
</dbReference>
<evidence type="ECO:0000256" key="3">
    <source>
        <dbReference type="ARBA" id="ARBA00022723"/>
    </source>
</evidence>
<dbReference type="GO" id="GO:0003952">
    <property type="term" value="F:NAD+ synthase (glutamine-hydrolyzing) activity"/>
    <property type="evidence" value="ECO:0007669"/>
    <property type="project" value="InterPro"/>
</dbReference>
<keyword evidence="7 8" id="KW-0520">NAD</keyword>
<feature type="binding site" description="in other chain" evidence="8">
    <location>
        <position position="121"/>
    </location>
    <ligand>
        <name>deamido-NAD(+)</name>
        <dbReference type="ChEBI" id="CHEBI:58437"/>
        <note>ligand shared between two neighboring subunits</note>
    </ligand>
</feature>
<comment type="catalytic activity">
    <reaction evidence="8 10">
        <text>deamido-NAD(+) + NH4(+) + ATP = AMP + diphosphate + NAD(+) + H(+)</text>
        <dbReference type="Rhea" id="RHEA:21188"/>
        <dbReference type="ChEBI" id="CHEBI:15378"/>
        <dbReference type="ChEBI" id="CHEBI:28938"/>
        <dbReference type="ChEBI" id="CHEBI:30616"/>
        <dbReference type="ChEBI" id="CHEBI:33019"/>
        <dbReference type="ChEBI" id="CHEBI:57540"/>
        <dbReference type="ChEBI" id="CHEBI:58437"/>
        <dbReference type="ChEBI" id="CHEBI:456215"/>
        <dbReference type="EC" id="6.3.1.5"/>
    </reaction>
</comment>
<dbReference type="InterPro" id="IPR022310">
    <property type="entry name" value="NAD/GMP_synthase"/>
</dbReference>
<dbReference type="NCBIfam" id="NF010587">
    <property type="entry name" value="PRK13980.1"/>
    <property type="match status" value="1"/>
</dbReference>
<protein>
    <recommendedName>
        <fullName evidence="8 10">NH(3)-dependent NAD(+) synthetase</fullName>
        <ecNumber evidence="8 10">6.3.1.5</ecNumber>
    </recommendedName>
</protein>
<keyword evidence="5 8" id="KW-0067">ATP-binding</keyword>
<dbReference type="EC" id="6.3.1.5" evidence="8 10"/>
<sequence>MNQEILQEIIKQDYTKIQKDIEAFLKDAVSQNKADGVIFGLSGGIDSVTVGYLCGKIFGKKALALVMPDSTVSPSSETGDALKAVGELGLDYKLIDIDIIHKRYSNFLEPDERALGNLRARIRANILYYYANLKNLLVLGTSDKSEYSIGYFTKFGDGCADLLPISKLYKTQLREFAKMLGVPNNIITKKSSPNLWKEHIAEEELGITFEEIDSILYCLEKRLSVDEIVKKTEIKKDFVEKICQMHENSWHKRLPPKRVVQNMDEINKLISRMENDANI</sequence>
<dbReference type="HAMAP" id="MF_00193">
    <property type="entry name" value="NadE_ammonia_dep"/>
    <property type="match status" value="1"/>
</dbReference>
<dbReference type="GO" id="GO:0009435">
    <property type="term" value="P:NAD+ biosynthetic process"/>
    <property type="evidence" value="ECO:0007669"/>
    <property type="project" value="UniProtKB-UniRule"/>
</dbReference>
<comment type="function">
    <text evidence="8">Catalyzes the ATP-dependent amidation of deamido-NAD to form NAD. Uses ammonia as a nitrogen source.</text>
</comment>
<feature type="binding site" description="in other chain" evidence="8">
    <location>
        <position position="154"/>
    </location>
    <ligand>
        <name>deamido-NAD(+)</name>
        <dbReference type="ChEBI" id="CHEBI:58437"/>
        <note>ligand shared between two neighboring subunits</note>
    </ligand>
</feature>
<keyword evidence="6 8" id="KW-0460">Magnesium</keyword>
<proteinExistence type="inferred from homology"/>
<evidence type="ECO:0000256" key="6">
    <source>
        <dbReference type="ARBA" id="ARBA00022842"/>
    </source>
</evidence>
<keyword evidence="3 8" id="KW-0479">Metal-binding</keyword>
<evidence type="ECO:0000256" key="8">
    <source>
        <dbReference type="HAMAP-Rule" id="MF_00193"/>
    </source>
</evidence>
<dbReference type="PANTHER" id="PTHR23090">
    <property type="entry name" value="NH 3 /GLUTAMINE-DEPENDENT NAD + SYNTHETASE"/>
    <property type="match status" value="1"/>
</dbReference>
<feature type="binding site" evidence="8">
    <location>
        <position position="170"/>
    </location>
    <ligand>
        <name>ATP</name>
        <dbReference type="ChEBI" id="CHEBI:30616"/>
    </ligand>
</feature>
<dbReference type="SUPFAM" id="SSF52402">
    <property type="entry name" value="Adenine nucleotide alpha hydrolases-like"/>
    <property type="match status" value="1"/>
</dbReference>
<dbReference type="Pfam" id="PF02540">
    <property type="entry name" value="NAD_synthase"/>
    <property type="match status" value="1"/>
</dbReference>
<evidence type="ECO:0000256" key="9">
    <source>
        <dbReference type="RuleBase" id="RU003811"/>
    </source>
</evidence>
<dbReference type="InterPro" id="IPR003694">
    <property type="entry name" value="NAD_synthase"/>
</dbReference>
<dbReference type="InterPro" id="IPR014729">
    <property type="entry name" value="Rossmann-like_a/b/a_fold"/>
</dbReference>
<dbReference type="PANTHER" id="PTHR23090:SF9">
    <property type="entry name" value="GLUTAMINE-DEPENDENT NAD(+) SYNTHETASE"/>
    <property type="match status" value="1"/>
</dbReference>
<evidence type="ECO:0000259" key="11">
    <source>
        <dbReference type="Pfam" id="PF02540"/>
    </source>
</evidence>
<evidence type="ECO:0000256" key="4">
    <source>
        <dbReference type="ARBA" id="ARBA00022741"/>
    </source>
</evidence>
<dbReference type="GO" id="GO:0005737">
    <property type="term" value="C:cytoplasm"/>
    <property type="evidence" value="ECO:0007669"/>
    <property type="project" value="InterPro"/>
</dbReference>
<dbReference type="GO" id="GO:0005524">
    <property type="term" value="F:ATP binding"/>
    <property type="evidence" value="ECO:0007669"/>
    <property type="project" value="UniProtKB-UniRule"/>
</dbReference>
<evidence type="ECO:0000256" key="1">
    <source>
        <dbReference type="ARBA" id="ARBA00005859"/>
    </source>
</evidence>
<evidence type="ECO:0000256" key="10">
    <source>
        <dbReference type="RuleBase" id="RU003812"/>
    </source>
</evidence>
<dbReference type="InterPro" id="IPR022926">
    <property type="entry name" value="NH(3)-dep_NAD(+)_synth"/>
</dbReference>
<reference evidence="12" key="1">
    <citation type="journal article" date="2008" name="ISME J.">
        <title>Genomic patterns of recombination, clonal divergence and environment in marine microbial populations.</title>
        <authorList>
            <person name="Konstantinidis K.T."/>
            <person name="Delong E.F."/>
        </authorList>
    </citation>
    <scope>NUCLEOTIDE SEQUENCE</scope>
</reference>
<feature type="binding site" evidence="8">
    <location>
        <position position="161"/>
    </location>
    <ligand>
        <name>deamido-NAD(+)</name>
        <dbReference type="ChEBI" id="CHEBI:58437"/>
        <note>ligand shared between two neighboring subunits</note>
    </ligand>
</feature>
<dbReference type="GO" id="GO:0008795">
    <property type="term" value="F:NAD+ synthase activity"/>
    <property type="evidence" value="ECO:0007669"/>
    <property type="project" value="UniProtKB-UniRule"/>
</dbReference>
<feature type="binding site" evidence="8">
    <location>
        <position position="141"/>
    </location>
    <ligand>
        <name>ATP</name>
        <dbReference type="ChEBI" id="CHEBI:30616"/>
    </ligand>
</feature>
<feature type="binding site" evidence="8">
    <location>
        <position position="146"/>
    </location>
    <ligand>
        <name>Mg(2+)</name>
        <dbReference type="ChEBI" id="CHEBI:18420"/>
    </ligand>
</feature>
<feature type="domain" description="NAD/GMP synthase" evidence="11">
    <location>
        <begin position="19"/>
        <end position="256"/>
    </location>
</feature>
<keyword evidence="2 8" id="KW-0436">Ligase</keyword>
<dbReference type="GO" id="GO:0004359">
    <property type="term" value="F:glutaminase activity"/>
    <property type="evidence" value="ECO:0007669"/>
    <property type="project" value="InterPro"/>
</dbReference>
<comment type="pathway">
    <text evidence="8">Cofactor biosynthesis; NAD(+) biosynthesis; NAD(+) from deamido-NAD(+) (ammonia route): step 1/1.</text>
</comment>
<evidence type="ECO:0000256" key="5">
    <source>
        <dbReference type="ARBA" id="ARBA00022840"/>
    </source>
</evidence>
<dbReference type="Gene3D" id="3.40.50.620">
    <property type="entry name" value="HUPs"/>
    <property type="match status" value="1"/>
</dbReference>
<dbReference type="NCBIfam" id="TIGR00552">
    <property type="entry name" value="nadE"/>
    <property type="match status" value="1"/>
</dbReference>
<dbReference type="AlphaFoldDB" id="B3T9Q3"/>
<keyword evidence="4 8" id="KW-0547">Nucleotide-binding</keyword>
<gene>
    <name evidence="8" type="primary">nadE</name>
    <name evidence="12" type="ORF">ALOHA_HF4000APKG7F19ctg1g26</name>
</gene>
<feature type="binding site" description="in other chain" evidence="8">
    <location>
        <begin position="251"/>
        <end position="252"/>
    </location>
    <ligand>
        <name>deamido-NAD(+)</name>
        <dbReference type="ChEBI" id="CHEBI:58437"/>
        <note>ligand shared between two neighboring subunits</note>
    </ligand>
</feature>
<comment type="similarity">
    <text evidence="1 8 9">Belongs to the NAD synthetase family.</text>
</comment>
<dbReference type="UniPathway" id="UPA00253">
    <property type="reaction ID" value="UER00333"/>
</dbReference>
<organism evidence="12">
    <name type="scientific">uncultured marine crenarchaeote HF4000_APKG7F19</name>
    <dbReference type="NCBI Taxonomy" id="455601"/>
    <lineage>
        <taxon>Archaea</taxon>
        <taxon>Nitrososphaerota</taxon>
        <taxon>Nitrososphaeria</taxon>
        <taxon>Nitrosopumilales</taxon>
        <taxon>environmental samples</taxon>
    </lineage>
</organism>
<feature type="binding site" evidence="8">
    <location>
        <position position="46"/>
    </location>
    <ligand>
        <name>Mg(2+)</name>
        <dbReference type="ChEBI" id="CHEBI:18420"/>
    </ligand>
</feature>
<accession>B3T9Q3</accession>
<dbReference type="EMBL" id="EU016648">
    <property type="protein sequence ID" value="ABZ09312.1"/>
    <property type="molecule type" value="Genomic_DNA"/>
</dbReference>
<feature type="binding site" evidence="8">
    <location>
        <begin position="40"/>
        <end position="47"/>
    </location>
    <ligand>
        <name>ATP</name>
        <dbReference type="ChEBI" id="CHEBI:30616"/>
    </ligand>
</feature>
<evidence type="ECO:0000256" key="2">
    <source>
        <dbReference type="ARBA" id="ARBA00022598"/>
    </source>
</evidence>
<evidence type="ECO:0000256" key="7">
    <source>
        <dbReference type="ARBA" id="ARBA00023027"/>
    </source>
</evidence>
<evidence type="ECO:0000313" key="12">
    <source>
        <dbReference type="EMBL" id="ABZ09312.1"/>
    </source>
</evidence>
<name>B3T9Q3_9ARCH</name>
<dbReference type="GO" id="GO:0046872">
    <property type="term" value="F:metal ion binding"/>
    <property type="evidence" value="ECO:0007669"/>
    <property type="project" value="UniProtKB-KW"/>
</dbReference>
<feature type="binding site" evidence="8">
    <location>
        <position position="192"/>
    </location>
    <ligand>
        <name>ATP</name>
        <dbReference type="ChEBI" id="CHEBI:30616"/>
    </ligand>
</feature>